<dbReference type="AlphaFoldDB" id="F0Y1R2"/>
<dbReference type="Proteomes" id="UP000002729">
    <property type="component" value="Unassembled WGS sequence"/>
</dbReference>
<accession>F0Y1R2</accession>
<keyword evidence="3" id="KW-1185">Reference proteome</keyword>
<dbReference type="KEGG" id="aaf:AURANDRAFT_62402"/>
<evidence type="ECO:0000313" key="3">
    <source>
        <dbReference type="Proteomes" id="UP000002729"/>
    </source>
</evidence>
<proteinExistence type="predicted"/>
<gene>
    <name evidence="2" type="ORF">AURANDRAFT_62402</name>
</gene>
<feature type="compositionally biased region" description="Low complexity" evidence="1">
    <location>
        <begin position="257"/>
        <end position="266"/>
    </location>
</feature>
<organism evidence="3">
    <name type="scientific">Aureococcus anophagefferens</name>
    <name type="common">Harmful bloom alga</name>
    <dbReference type="NCBI Taxonomy" id="44056"/>
    <lineage>
        <taxon>Eukaryota</taxon>
        <taxon>Sar</taxon>
        <taxon>Stramenopiles</taxon>
        <taxon>Ochrophyta</taxon>
        <taxon>Pelagophyceae</taxon>
        <taxon>Pelagomonadales</taxon>
        <taxon>Pelagomonadaceae</taxon>
        <taxon>Aureococcus</taxon>
    </lineage>
</organism>
<dbReference type="OrthoDB" id="10616125at2759"/>
<dbReference type="InParanoid" id="F0Y1R2"/>
<sequence>MDAVDASTPLAAGPARRRWPAAALAAAALGLVGASVALAPTRPVLSSLTIQDVDDAMVVECVARTTSTDLLVALGVSLGWQALPDPVGATILVDRGQFLELRGLDPDKGWTYDWEGSNAALVKFSYDATLAAVTTGARLDDPAWATTCTLDMSASTGCAESCVEDRFRFLDGGAYATCADPVEAAFVLAPDLVKSCLVAQVRSDAGGASVAAYNLATYGAVESCFDCVSLCIGQARSVAQTCAATGSGATEHDGLDADGPVAGGAAPDHDAPDHDAPGEDGPNAASQ</sequence>
<dbReference type="GeneID" id="20223876"/>
<feature type="region of interest" description="Disordered" evidence="1">
    <location>
        <begin position="247"/>
        <end position="287"/>
    </location>
</feature>
<evidence type="ECO:0000256" key="1">
    <source>
        <dbReference type="SAM" id="MobiDB-lite"/>
    </source>
</evidence>
<reference evidence="2 3" key="1">
    <citation type="journal article" date="2011" name="Proc. Natl. Acad. Sci. U.S.A.">
        <title>Niche of harmful alga Aureococcus anophagefferens revealed through ecogenomics.</title>
        <authorList>
            <person name="Gobler C.J."/>
            <person name="Berry D.L."/>
            <person name="Dyhrman S.T."/>
            <person name="Wilhelm S.W."/>
            <person name="Salamov A."/>
            <person name="Lobanov A.V."/>
            <person name="Zhang Y."/>
            <person name="Collier J.L."/>
            <person name="Wurch L.L."/>
            <person name="Kustka A.B."/>
            <person name="Dill B.D."/>
            <person name="Shah M."/>
            <person name="VerBerkmoes N.C."/>
            <person name="Kuo A."/>
            <person name="Terry A."/>
            <person name="Pangilinan J."/>
            <person name="Lindquist E.A."/>
            <person name="Lucas S."/>
            <person name="Paulsen I.T."/>
            <person name="Hattenrath-Lehmann T.K."/>
            <person name="Talmage S.C."/>
            <person name="Walker E.A."/>
            <person name="Koch F."/>
            <person name="Burson A.M."/>
            <person name="Marcoval M.A."/>
            <person name="Tang Y.Z."/>
            <person name="Lecleir G.R."/>
            <person name="Coyne K.J."/>
            <person name="Berg G.M."/>
            <person name="Bertrand E.M."/>
            <person name="Saito M.A."/>
            <person name="Gladyshev V.N."/>
            <person name="Grigoriev I.V."/>
        </authorList>
    </citation>
    <scope>NUCLEOTIDE SEQUENCE [LARGE SCALE GENOMIC DNA]</scope>
    <source>
        <strain evidence="3">CCMP 1984</strain>
    </source>
</reference>
<dbReference type="EMBL" id="GL833123">
    <property type="protein sequence ID" value="EGB10890.1"/>
    <property type="molecule type" value="Genomic_DNA"/>
</dbReference>
<evidence type="ECO:0000313" key="2">
    <source>
        <dbReference type="EMBL" id="EGB10890.1"/>
    </source>
</evidence>
<feature type="compositionally biased region" description="Basic and acidic residues" evidence="1">
    <location>
        <begin position="267"/>
        <end position="277"/>
    </location>
</feature>
<name>F0Y1R2_AURAN</name>
<protein>
    <submittedName>
        <fullName evidence="2">Uncharacterized protein</fullName>
    </submittedName>
</protein>
<dbReference type="RefSeq" id="XP_009034465.1">
    <property type="nucleotide sequence ID" value="XM_009036217.1"/>
</dbReference>